<organism evidence="2 3">
    <name type="scientific">Geodia barretti</name>
    <name type="common">Barrett's horny sponge</name>
    <dbReference type="NCBI Taxonomy" id="519541"/>
    <lineage>
        <taxon>Eukaryota</taxon>
        <taxon>Metazoa</taxon>
        <taxon>Porifera</taxon>
        <taxon>Demospongiae</taxon>
        <taxon>Heteroscleromorpha</taxon>
        <taxon>Tetractinellida</taxon>
        <taxon>Astrophorina</taxon>
        <taxon>Geodiidae</taxon>
        <taxon>Geodia</taxon>
    </lineage>
</organism>
<proteinExistence type="predicted"/>
<dbReference type="AlphaFoldDB" id="A0AA35T3T3"/>
<evidence type="ECO:0000259" key="1">
    <source>
        <dbReference type="PROSITE" id="PS51203"/>
    </source>
</evidence>
<evidence type="ECO:0000313" key="3">
    <source>
        <dbReference type="Proteomes" id="UP001174909"/>
    </source>
</evidence>
<reference evidence="2" key="1">
    <citation type="submission" date="2023-03" db="EMBL/GenBank/DDBJ databases">
        <authorList>
            <person name="Steffen K."/>
            <person name="Cardenas P."/>
        </authorList>
    </citation>
    <scope>NUCLEOTIDE SEQUENCE</scope>
</reference>
<gene>
    <name evidence="2" type="ORF">GBAR_LOCUS22518</name>
</gene>
<feature type="domain" description="CS" evidence="1">
    <location>
        <begin position="13"/>
        <end position="103"/>
    </location>
</feature>
<dbReference type="PANTHER" id="PTHR12356:SF18">
    <property type="entry name" value="NUDC DOMAIN-CONTAINING PROTEIN 2"/>
    <property type="match status" value="1"/>
</dbReference>
<dbReference type="PANTHER" id="PTHR12356">
    <property type="entry name" value="NUCLEAR MOVEMENT PROTEIN NUDC"/>
    <property type="match status" value="1"/>
</dbReference>
<dbReference type="InterPro" id="IPR008978">
    <property type="entry name" value="HSP20-like_chaperone"/>
</dbReference>
<dbReference type="GO" id="GO:0005737">
    <property type="term" value="C:cytoplasm"/>
    <property type="evidence" value="ECO:0007669"/>
    <property type="project" value="TreeGrafter"/>
</dbReference>
<dbReference type="Gene3D" id="2.60.40.790">
    <property type="match status" value="1"/>
</dbReference>
<dbReference type="Pfam" id="PF04969">
    <property type="entry name" value="CS"/>
    <property type="match status" value="1"/>
</dbReference>
<dbReference type="GO" id="GO:0006457">
    <property type="term" value="P:protein folding"/>
    <property type="evidence" value="ECO:0007669"/>
    <property type="project" value="TreeGrafter"/>
</dbReference>
<dbReference type="Proteomes" id="UP001174909">
    <property type="component" value="Unassembled WGS sequence"/>
</dbReference>
<dbReference type="EMBL" id="CASHTH010003108">
    <property type="protein sequence ID" value="CAI8040387.1"/>
    <property type="molecule type" value="Genomic_DNA"/>
</dbReference>
<accession>A0AA35T3T3</accession>
<keyword evidence="3" id="KW-1185">Reference proteome</keyword>
<dbReference type="InterPro" id="IPR037898">
    <property type="entry name" value="NudC_fam"/>
</dbReference>
<dbReference type="GO" id="GO:0051082">
    <property type="term" value="F:unfolded protein binding"/>
    <property type="evidence" value="ECO:0007669"/>
    <property type="project" value="TreeGrafter"/>
</dbReference>
<dbReference type="Gene3D" id="1.20.5.740">
    <property type="entry name" value="Single helix bin"/>
    <property type="match status" value="1"/>
</dbReference>
<evidence type="ECO:0000313" key="2">
    <source>
        <dbReference type="EMBL" id="CAI8040387.1"/>
    </source>
</evidence>
<protein>
    <submittedName>
        <fullName evidence="2">NudC domain-containing protein 2</fullName>
    </submittedName>
</protein>
<dbReference type="FunFam" id="1.20.5.740:FF:000001">
    <property type="entry name" value="nudC domain-containing protein 2"/>
    <property type="match status" value="1"/>
</dbReference>
<dbReference type="InterPro" id="IPR007052">
    <property type="entry name" value="CS_dom"/>
</dbReference>
<dbReference type="PROSITE" id="PS51203">
    <property type="entry name" value="CS"/>
    <property type="match status" value="1"/>
</dbReference>
<comment type="caution">
    <text evidence="2">The sequence shown here is derived from an EMBL/GenBank/DDBJ whole genome shotgun (WGS) entry which is preliminary data.</text>
</comment>
<name>A0AA35T3T3_GEOBA</name>
<dbReference type="SUPFAM" id="SSF49764">
    <property type="entry name" value="HSP20-like chaperones"/>
    <property type="match status" value="1"/>
</dbReference>
<sequence length="129" mass="14842">MSHFDERSGVVYCSTEWGQWAQTIEEVFIEVDVPDGTKSQNIRCDMTPTSISVTVNHQQIFKGKLSGKVITDDSIWTLEDKKLLRIVLSKSNRDAANCWRSLLEGQYAADAHVFDQMERKLTLERFQNE</sequence>
<feature type="non-terminal residue" evidence="2">
    <location>
        <position position="1"/>
    </location>
</feature>